<protein>
    <submittedName>
        <fullName evidence="7">Derriere protein</fullName>
    </submittedName>
</protein>
<dbReference type="EMBL" id="JASAOG010000097">
    <property type="protein sequence ID" value="KAK0052108.1"/>
    <property type="molecule type" value="Genomic_DNA"/>
</dbReference>
<reference evidence="7" key="2">
    <citation type="submission" date="2023-04" db="EMBL/GenBank/DDBJ databases">
        <authorList>
            <person name="Bu L."/>
            <person name="Lu L."/>
            <person name="Laidemitt M.R."/>
            <person name="Zhang S.M."/>
            <person name="Mutuku M."/>
            <person name="Mkoji G."/>
            <person name="Steinauer M."/>
            <person name="Loker E.S."/>
        </authorList>
    </citation>
    <scope>NUCLEOTIDE SEQUENCE</scope>
    <source>
        <strain evidence="7">KasaAsao</strain>
        <tissue evidence="7">Whole Snail</tissue>
    </source>
</reference>
<organism evidence="7 8">
    <name type="scientific">Biomphalaria pfeifferi</name>
    <name type="common">Bloodfluke planorb</name>
    <name type="synonym">Freshwater snail</name>
    <dbReference type="NCBI Taxonomy" id="112525"/>
    <lineage>
        <taxon>Eukaryota</taxon>
        <taxon>Metazoa</taxon>
        <taxon>Spiralia</taxon>
        <taxon>Lophotrochozoa</taxon>
        <taxon>Mollusca</taxon>
        <taxon>Gastropoda</taxon>
        <taxon>Heterobranchia</taxon>
        <taxon>Euthyneura</taxon>
        <taxon>Panpulmonata</taxon>
        <taxon>Hygrophila</taxon>
        <taxon>Lymnaeoidea</taxon>
        <taxon>Planorbidae</taxon>
        <taxon>Biomphalaria</taxon>
    </lineage>
</organism>
<gene>
    <name evidence="7" type="ORF">Bpfe_018438</name>
</gene>
<feature type="transmembrane region" description="Helical" evidence="5">
    <location>
        <begin position="12"/>
        <end position="32"/>
    </location>
</feature>
<dbReference type="InterPro" id="IPR015615">
    <property type="entry name" value="TGF-beta-rel"/>
</dbReference>
<comment type="caution">
    <text evidence="7">The sequence shown here is derived from an EMBL/GenBank/DDBJ whole genome shotgun (WGS) entry which is preliminary data.</text>
</comment>
<keyword evidence="5" id="KW-0472">Membrane</keyword>
<dbReference type="Pfam" id="PF00019">
    <property type="entry name" value="TGF_beta"/>
    <property type="match status" value="1"/>
</dbReference>
<comment type="subcellular location">
    <subcellularLocation>
        <location evidence="1">Secreted</location>
    </subcellularLocation>
</comment>
<reference evidence="7" key="1">
    <citation type="journal article" date="2023" name="PLoS Negl. Trop. Dis.">
        <title>A genome sequence for Biomphalaria pfeifferi, the major vector snail for the human-infecting parasite Schistosoma mansoni.</title>
        <authorList>
            <person name="Bu L."/>
            <person name="Lu L."/>
            <person name="Laidemitt M.R."/>
            <person name="Zhang S.M."/>
            <person name="Mutuku M."/>
            <person name="Mkoji G."/>
            <person name="Steinauer M."/>
            <person name="Loker E.S."/>
        </authorList>
    </citation>
    <scope>NUCLEOTIDE SEQUENCE</scope>
    <source>
        <strain evidence="7">KasaAsao</strain>
    </source>
</reference>
<keyword evidence="5" id="KW-0812">Transmembrane</keyword>
<keyword evidence="4" id="KW-0339">Growth factor</keyword>
<evidence type="ECO:0000313" key="8">
    <source>
        <dbReference type="Proteomes" id="UP001233172"/>
    </source>
</evidence>
<dbReference type="AlphaFoldDB" id="A0AAD8BCL7"/>
<keyword evidence="5" id="KW-1133">Transmembrane helix</keyword>
<dbReference type="InterPro" id="IPR001839">
    <property type="entry name" value="TGF-b_C"/>
</dbReference>
<dbReference type="InterPro" id="IPR029034">
    <property type="entry name" value="Cystine-knot_cytokine"/>
</dbReference>
<evidence type="ECO:0000256" key="3">
    <source>
        <dbReference type="ARBA" id="ARBA00022525"/>
    </source>
</evidence>
<dbReference type="GO" id="GO:0005125">
    <property type="term" value="F:cytokine activity"/>
    <property type="evidence" value="ECO:0007669"/>
    <property type="project" value="TreeGrafter"/>
</dbReference>
<name>A0AAD8BCL7_BIOPF</name>
<dbReference type="PROSITE" id="PS51362">
    <property type="entry name" value="TGF_BETA_2"/>
    <property type="match status" value="1"/>
</dbReference>
<evidence type="ECO:0000256" key="5">
    <source>
        <dbReference type="SAM" id="Phobius"/>
    </source>
</evidence>
<accession>A0AAD8BCL7</accession>
<dbReference type="GO" id="GO:0008083">
    <property type="term" value="F:growth factor activity"/>
    <property type="evidence" value="ECO:0007669"/>
    <property type="project" value="UniProtKB-KW"/>
</dbReference>
<keyword evidence="8" id="KW-1185">Reference proteome</keyword>
<evidence type="ECO:0000256" key="1">
    <source>
        <dbReference type="ARBA" id="ARBA00004613"/>
    </source>
</evidence>
<comment type="similarity">
    <text evidence="2 4">Belongs to the TGF-beta family.</text>
</comment>
<evidence type="ECO:0000256" key="2">
    <source>
        <dbReference type="ARBA" id="ARBA00006656"/>
    </source>
</evidence>
<feature type="domain" description="TGF-beta family profile" evidence="6">
    <location>
        <begin position="314"/>
        <end position="424"/>
    </location>
</feature>
<evidence type="ECO:0000256" key="4">
    <source>
        <dbReference type="RuleBase" id="RU000354"/>
    </source>
</evidence>
<dbReference type="SUPFAM" id="SSF57501">
    <property type="entry name" value="Cystine-knot cytokines"/>
    <property type="match status" value="1"/>
</dbReference>
<sequence>MKLRLHCSRCRAIYTGPLVAHPCHLLAVIAVLCAFNSRTTHSKVIGPTDAPRRTSESPYMSEEHLEAVADFKRRILRHVNLQEQSGDADHQTPRHNASIIRNIRDLMRSMRGNDSFEDVNQEPKKYIFPSSGQKKKDINKMFLKSLPMTTFLKSFIFHRTVKQPDDVYLELVMKSALLRMRIRFHKNQLQRQAKKAAKTFNVGVYLLRTSPPERAHHGEVIPLGSADILVGQNYKLVEIPLDYQKLSHIFDLEDNTLQLSLAIEEVVRNYNAAGVKSSGSSGKKRGGKASTPKVQVSKAVIEITTMTRDLNIRRDKRQVESQPCEQNKCCRHSIIINIKDIGWDNLGIHPQTVEFFYCKGSCPYRYKPKSDFSSIKYLLHSKIPNVVPAPVCAPTGYEPLDLILEKHNEIWHIPDMLVTGCMCY</sequence>
<evidence type="ECO:0000313" key="7">
    <source>
        <dbReference type="EMBL" id="KAK0052108.1"/>
    </source>
</evidence>
<dbReference type="SMART" id="SM00204">
    <property type="entry name" value="TGFB"/>
    <property type="match status" value="1"/>
</dbReference>
<dbReference type="Proteomes" id="UP001233172">
    <property type="component" value="Unassembled WGS sequence"/>
</dbReference>
<evidence type="ECO:0000259" key="6">
    <source>
        <dbReference type="PROSITE" id="PS51362"/>
    </source>
</evidence>
<dbReference type="GO" id="GO:0005615">
    <property type="term" value="C:extracellular space"/>
    <property type="evidence" value="ECO:0007669"/>
    <property type="project" value="TreeGrafter"/>
</dbReference>
<dbReference type="Gene3D" id="2.10.90.10">
    <property type="entry name" value="Cystine-knot cytokines"/>
    <property type="match status" value="1"/>
</dbReference>
<keyword evidence="3" id="KW-0964">Secreted</keyword>
<dbReference type="PANTHER" id="PTHR11848:SF78">
    <property type="entry name" value="GROWTH_DIFFERENTIATION FACTOR 15"/>
    <property type="match status" value="1"/>
</dbReference>
<proteinExistence type="inferred from homology"/>
<dbReference type="PANTHER" id="PTHR11848">
    <property type="entry name" value="TGF-BETA FAMILY"/>
    <property type="match status" value="1"/>
</dbReference>